<proteinExistence type="predicted"/>
<dbReference type="InterPro" id="IPR044019">
    <property type="entry name" value="Cyanophycin_syn_N"/>
</dbReference>
<evidence type="ECO:0000313" key="3">
    <source>
        <dbReference type="EMBL" id="SNT11580.1"/>
    </source>
</evidence>
<name>A0A239K0L4_9BURK</name>
<dbReference type="EMBL" id="FZOT01000014">
    <property type="protein sequence ID" value="SNT11580.1"/>
    <property type="molecule type" value="Genomic_DNA"/>
</dbReference>
<dbReference type="Gene3D" id="3.30.470.20">
    <property type="entry name" value="ATP-grasp fold, B domain"/>
    <property type="match status" value="2"/>
</dbReference>
<dbReference type="SUPFAM" id="SSF56059">
    <property type="entry name" value="Glutathione synthetase ATP-binding domain-like"/>
    <property type="match status" value="1"/>
</dbReference>
<dbReference type="OrthoDB" id="9803907at2"/>
<feature type="domain" description="ATP-grasp" evidence="2">
    <location>
        <begin position="224"/>
        <end position="475"/>
    </location>
</feature>
<dbReference type="Gene3D" id="3.40.1190.10">
    <property type="entry name" value="Mur-like, catalytic domain"/>
    <property type="match status" value="1"/>
</dbReference>
<keyword evidence="1" id="KW-0547">Nucleotide-binding</keyword>
<dbReference type="GO" id="GO:0009432">
    <property type="term" value="P:SOS response"/>
    <property type="evidence" value="ECO:0007669"/>
    <property type="project" value="TreeGrafter"/>
</dbReference>
<dbReference type="PROSITE" id="PS50975">
    <property type="entry name" value="ATP_GRASP"/>
    <property type="match status" value="1"/>
</dbReference>
<dbReference type="GO" id="GO:0005524">
    <property type="term" value="F:ATP binding"/>
    <property type="evidence" value="ECO:0007669"/>
    <property type="project" value="UniProtKB-UniRule"/>
</dbReference>
<dbReference type="GO" id="GO:0005737">
    <property type="term" value="C:cytoplasm"/>
    <property type="evidence" value="ECO:0007669"/>
    <property type="project" value="TreeGrafter"/>
</dbReference>
<protein>
    <submittedName>
        <fullName evidence="3">Cyanophycin synthetase</fullName>
    </submittedName>
</protein>
<accession>A0A239K0L4</accession>
<dbReference type="GO" id="GO:0018169">
    <property type="term" value="F:ribosomal S6-glutamic acid ligase activity"/>
    <property type="evidence" value="ECO:0007669"/>
    <property type="project" value="TreeGrafter"/>
</dbReference>
<dbReference type="GO" id="GO:0046872">
    <property type="term" value="F:metal ion binding"/>
    <property type="evidence" value="ECO:0007669"/>
    <property type="project" value="InterPro"/>
</dbReference>
<keyword evidence="1" id="KW-0067">ATP-binding</keyword>
<dbReference type="NCBIfam" id="TIGR02068">
    <property type="entry name" value="cya_phycin_syn"/>
    <property type="match status" value="1"/>
</dbReference>
<dbReference type="InterPro" id="IPR036565">
    <property type="entry name" value="Mur-like_cat_sf"/>
</dbReference>
<dbReference type="AlphaFoldDB" id="A0A239K0L4"/>
<dbReference type="InterPro" id="IPR011761">
    <property type="entry name" value="ATP-grasp"/>
</dbReference>
<dbReference type="PANTHER" id="PTHR21621:SF0">
    <property type="entry name" value="BETA-CITRYLGLUTAMATE SYNTHASE B-RELATED"/>
    <property type="match status" value="1"/>
</dbReference>
<reference evidence="3 4" key="1">
    <citation type="submission" date="2017-06" db="EMBL/GenBank/DDBJ databases">
        <authorList>
            <person name="Kim H.J."/>
            <person name="Triplett B.A."/>
        </authorList>
    </citation>
    <scope>NUCLEOTIDE SEQUENCE [LARGE SCALE GENOMIC DNA]</scope>
    <source>
        <strain evidence="3 4">U15</strain>
    </source>
</reference>
<dbReference type="Pfam" id="PF02786">
    <property type="entry name" value="CPSase_L_D2"/>
    <property type="match status" value="1"/>
</dbReference>
<dbReference type="SMART" id="SM01209">
    <property type="entry name" value="GARS_A"/>
    <property type="match status" value="1"/>
</dbReference>
<keyword evidence="4" id="KW-1185">Reference proteome</keyword>
<sequence length="733" mass="78766">MRKKAIEITKVMSLRGPNIWTYRPALEAWVDIGELEDYPSNKIPGFYERLTAMLPGLAEHRCGVGEPGGFLLRLREGTWPAHIMEHVMIELQNLAGMQTGFGKARETSKRGVYKLVVRARHERVSRAALQVARDLVMAAINDDPFDVPAAVTPLRAMADSVCLGPSTACIVDAASERQIPSTRLNDGNLVQLGYGIHQRRIWTAETDRTPAISESISSDKDLTKTLLRSCGVPVPEGRAVESPADAWEAAQDIGLPVVVKPTDGNHGRGVATNLTTQEQIEAAYEVAINEGSEVLVEKFIPGHEHRVLVVGGKVVACARGEIVTITGDGRSTVAELIETQVNTDPRRGDEEEFPMDKVVLERDHVIRLEINRQGFAADSVPPAGREIVVQRTGNMAFDITEQVHPDVAAIASLAARVVGLDIAGIDLVTEDISRPLEETGGAIVEINAGPGLLMHLKPVNAAPRPVGEAIVEHLFGPTENGRIPVVGLCGSHGTALAARLIARLLHLNGSFVGLAGSEGLYLNQRQVEKNDSDNWESGRRVLLNKSVDAAVIENNCRTILSEGLAYDRCQVGVVTSLDPAATLPEFDINDAEQLAKVMRTQVDVVLEDGAAVLNAADANVAALAPLCDGEVVFYGVQPDLPQLQQHLAAGGRAVFMRDGLIVLARGAQEEVLSDGLPVPDGATDDLPVQLEGMVVAAAAAWALSLPVELIRSGIETFADELTSQRRARAQKRT</sequence>
<evidence type="ECO:0000256" key="1">
    <source>
        <dbReference type="PROSITE-ProRule" id="PRU00409"/>
    </source>
</evidence>
<organism evidence="3 4">
    <name type="scientific">Noviherbaspirillum humi</name>
    <dbReference type="NCBI Taxonomy" id="1688639"/>
    <lineage>
        <taxon>Bacteria</taxon>
        <taxon>Pseudomonadati</taxon>
        <taxon>Pseudomonadota</taxon>
        <taxon>Betaproteobacteria</taxon>
        <taxon>Burkholderiales</taxon>
        <taxon>Oxalobacteraceae</taxon>
        <taxon>Noviherbaspirillum</taxon>
    </lineage>
</organism>
<dbReference type="NCBIfam" id="NF010623">
    <property type="entry name" value="PRK14016.1"/>
    <property type="match status" value="1"/>
</dbReference>
<dbReference type="Proteomes" id="UP000198284">
    <property type="component" value="Unassembled WGS sequence"/>
</dbReference>
<dbReference type="InterPro" id="IPR011810">
    <property type="entry name" value="Cya_phycin_syn"/>
</dbReference>
<evidence type="ECO:0000313" key="4">
    <source>
        <dbReference type="Proteomes" id="UP000198284"/>
    </source>
</evidence>
<dbReference type="SUPFAM" id="SSF53623">
    <property type="entry name" value="MurD-like peptide ligases, catalytic domain"/>
    <property type="match status" value="1"/>
</dbReference>
<dbReference type="PANTHER" id="PTHR21621">
    <property type="entry name" value="RIBOSOMAL PROTEIN S6 MODIFICATION PROTEIN"/>
    <property type="match status" value="1"/>
</dbReference>
<dbReference type="Pfam" id="PF18921">
    <property type="entry name" value="Cyanophycin_syn"/>
    <property type="match status" value="1"/>
</dbReference>
<gene>
    <name evidence="3" type="ORF">SAMN06265795_11474</name>
</gene>
<evidence type="ECO:0000259" key="2">
    <source>
        <dbReference type="PROSITE" id="PS50975"/>
    </source>
</evidence>
<dbReference type="InterPro" id="IPR005479">
    <property type="entry name" value="CPAse_ATP-bd"/>
</dbReference>
<dbReference type="RefSeq" id="WP_089400694.1">
    <property type="nucleotide sequence ID" value="NZ_FZOT01000014.1"/>
</dbReference>